<dbReference type="GO" id="GO:0006487">
    <property type="term" value="P:protein N-linked glycosylation"/>
    <property type="evidence" value="ECO:0007669"/>
    <property type="project" value="TreeGrafter"/>
</dbReference>
<accession>A0A6J5KWV2</accession>
<name>A0A6J5KWV2_9CAUD</name>
<dbReference type="SUPFAM" id="SSF53448">
    <property type="entry name" value="Nucleotide-diphospho-sugar transferases"/>
    <property type="match status" value="1"/>
</dbReference>
<reference evidence="2" key="1">
    <citation type="submission" date="2020-04" db="EMBL/GenBank/DDBJ databases">
        <authorList>
            <person name="Chiriac C."/>
            <person name="Salcher M."/>
            <person name="Ghai R."/>
            <person name="Kavagutti S V."/>
        </authorList>
    </citation>
    <scope>NUCLEOTIDE SEQUENCE</scope>
</reference>
<evidence type="ECO:0000256" key="1">
    <source>
        <dbReference type="ARBA" id="ARBA00022679"/>
    </source>
</evidence>
<dbReference type="InterPro" id="IPR029044">
    <property type="entry name" value="Nucleotide-diphossugar_trans"/>
</dbReference>
<dbReference type="Gene3D" id="3.90.550.10">
    <property type="entry name" value="Spore Coat Polysaccharide Biosynthesis Protein SpsA, Chain A"/>
    <property type="match status" value="1"/>
</dbReference>
<protein>
    <submittedName>
        <fullName evidence="2">Glycosyl transferase, family 15</fullName>
    </submittedName>
</protein>
<gene>
    <name evidence="2" type="ORF">UFOVP54_154</name>
</gene>
<dbReference type="EMBL" id="LR796188">
    <property type="protein sequence ID" value="CAB4125497.1"/>
    <property type="molecule type" value="Genomic_DNA"/>
</dbReference>
<dbReference type="InterPro" id="IPR002685">
    <property type="entry name" value="Glyco_trans_15"/>
</dbReference>
<organism evidence="2">
    <name type="scientific">uncultured Caudovirales phage</name>
    <dbReference type="NCBI Taxonomy" id="2100421"/>
    <lineage>
        <taxon>Viruses</taxon>
        <taxon>Duplodnaviria</taxon>
        <taxon>Heunggongvirae</taxon>
        <taxon>Uroviricota</taxon>
        <taxon>Caudoviricetes</taxon>
        <taxon>Peduoviridae</taxon>
        <taxon>Maltschvirus</taxon>
        <taxon>Maltschvirus maltsch</taxon>
    </lineage>
</organism>
<dbReference type="PANTHER" id="PTHR31121">
    <property type="entry name" value="ALPHA-1,2 MANNOSYLTRANSFERASE KTR1"/>
    <property type="match status" value="1"/>
</dbReference>
<proteinExistence type="predicted"/>
<dbReference type="Pfam" id="PF01793">
    <property type="entry name" value="Glyco_transf_15"/>
    <property type="match status" value="1"/>
</dbReference>
<dbReference type="GO" id="GO:0000032">
    <property type="term" value="P:cell wall mannoprotein biosynthetic process"/>
    <property type="evidence" value="ECO:0007669"/>
    <property type="project" value="TreeGrafter"/>
</dbReference>
<evidence type="ECO:0000313" key="2">
    <source>
        <dbReference type="EMBL" id="CAB4125497.1"/>
    </source>
</evidence>
<sequence>MKKVAISVLTKGYSSNSQYDTLIIRNNLIYDNIITKSTLQFDMVIFHEGNISTEQQEYISKNSKATLLFRDVKQYASKAAFDDSKNICNMELCPPNELSERFPVGYKHMCHFWSIDVFEYLSEYQYTIRIDEDCHVDRVDPTVFESVIEQEIKFAVPLICTVLDDPNVIVGLEELLNKFAEDNTIALPVAYTDIKAPNTNFMMLDLDFFRQHEVTQKFLQEIEKSHGIYSNRWGDAPIWGIILYALAGVDFYELSDTGYLHGSHNHYVNPQPQFNYGF</sequence>
<keyword evidence="1 2" id="KW-0808">Transferase</keyword>
<dbReference type="PANTHER" id="PTHR31121:SF6">
    <property type="entry name" value="ALPHA-1,2 MANNOSYLTRANSFERASE KTR1"/>
    <property type="match status" value="1"/>
</dbReference>
<dbReference type="GO" id="GO:0016020">
    <property type="term" value="C:membrane"/>
    <property type="evidence" value="ECO:0007669"/>
    <property type="project" value="InterPro"/>
</dbReference>
<dbReference type="GO" id="GO:0000026">
    <property type="term" value="F:alpha-1,2-mannosyltransferase activity"/>
    <property type="evidence" value="ECO:0007669"/>
    <property type="project" value="TreeGrafter"/>
</dbReference>